<keyword evidence="4 6" id="KW-0808">Transferase</keyword>
<feature type="binding site" evidence="6">
    <location>
        <position position="110"/>
    </location>
    <ligand>
        <name>S-adenosyl-L-methionine</name>
        <dbReference type="ChEBI" id="CHEBI:59789"/>
    </ligand>
</feature>
<feature type="binding site" evidence="6">
    <location>
        <position position="103"/>
    </location>
    <ligand>
        <name>S-adenosyl-L-methionine</name>
        <dbReference type="ChEBI" id="CHEBI:59789"/>
    </ligand>
</feature>
<comment type="function">
    <text evidence="6">Specifically methylates the N4 position of cytidine in position 1402 (C1402) of 16S rRNA.</text>
</comment>
<dbReference type="EC" id="2.1.1.199" evidence="6"/>
<evidence type="ECO:0000256" key="4">
    <source>
        <dbReference type="ARBA" id="ARBA00022679"/>
    </source>
</evidence>
<dbReference type="InterPro" id="IPR002903">
    <property type="entry name" value="RsmH"/>
</dbReference>
<dbReference type="HAMAP" id="MF_01007">
    <property type="entry name" value="16SrRNA_methyltr_H"/>
    <property type="match status" value="1"/>
</dbReference>
<dbReference type="SUPFAM" id="SSF81799">
    <property type="entry name" value="Putative methyltransferase TM0872, insert domain"/>
    <property type="match status" value="1"/>
</dbReference>
<evidence type="ECO:0000313" key="9">
    <source>
        <dbReference type="Proteomes" id="UP000751518"/>
    </source>
</evidence>
<protein>
    <recommendedName>
        <fullName evidence="6">Ribosomal RNA small subunit methyltransferase H</fullName>
        <ecNumber evidence="6">2.1.1.199</ecNumber>
    </recommendedName>
    <alternativeName>
        <fullName evidence="6">16S rRNA m(4)C1402 methyltransferase</fullName>
    </alternativeName>
    <alternativeName>
        <fullName evidence="6">rRNA (cytosine-N(4)-)-methyltransferase RsmH</fullName>
    </alternativeName>
</protein>
<evidence type="ECO:0000256" key="5">
    <source>
        <dbReference type="ARBA" id="ARBA00022691"/>
    </source>
</evidence>
<feature type="binding site" evidence="6">
    <location>
        <position position="82"/>
    </location>
    <ligand>
        <name>S-adenosyl-L-methionine</name>
        <dbReference type="ChEBI" id="CHEBI:59789"/>
    </ligand>
</feature>
<comment type="caution">
    <text evidence="8">The sequence shown here is derived from an EMBL/GenBank/DDBJ whole genome shotgun (WGS) entry which is preliminary data.</text>
</comment>
<reference evidence="8" key="2">
    <citation type="journal article" date="2021" name="Microbiome">
        <title>Successional dynamics and alternative stable states in a saline activated sludge microbial community over 9 years.</title>
        <authorList>
            <person name="Wang Y."/>
            <person name="Ye J."/>
            <person name="Ju F."/>
            <person name="Liu L."/>
            <person name="Boyd J.A."/>
            <person name="Deng Y."/>
            <person name="Parks D.H."/>
            <person name="Jiang X."/>
            <person name="Yin X."/>
            <person name="Woodcroft B.J."/>
            <person name="Tyson G.W."/>
            <person name="Hugenholtz P."/>
            <person name="Polz M.F."/>
            <person name="Zhang T."/>
        </authorList>
    </citation>
    <scope>NUCLEOTIDE SEQUENCE</scope>
    <source>
        <strain evidence="8">HKST-UBA03</strain>
    </source>
</reference>
<evidence type="ECO:0000313" key="8">
    <source>
        <dbReference type="EMBL" id="MCA9392157.1"/>
    </source>
</evidence>
<dbReference type="PANTHER" id="PTHR11265">
    <property type="entry name" value="S-ADENOSYL-METHYLTRANSFERASE MRAW"/>
    <property type="match status" value="1"/>
</dbReference>
<dbReference type="InterPro" id="IPR023397">
    <property type="entry name" value="SAM-dep_MeTrfase_MraW_recog"/>
</dbReference>
<dbReference type="PANTHER" id="PTHR11265:SF0">
    <property type="entry name" value="12S RRNA N4-METHYLCYTIDINE METHYLTRANSFERASE"/>
    <property type="match status" value="1"/>
</dbReference>
<comment type="catalytic activity">
    <reaction evidence="6">
        <text>cytidine(1402) in 16S rRNA + S-adenosyl-L-methionine = N(4)-methylcytidine(1402) in 16S rRNA + S-adenosyl-L-homocysteine + H(+)</text>
        <dbReference type="Rhea" id="RHEA:42928"/>
        <dbReference type="Rhea" id="RHEA-COMP:10286"/>
        <dbReference type="Rhea" id="RHEA-COMP:10287"/>
        <dbReference type="ChEBI" id="CHEBI:15378"/>
        <dbReference type="ChEBI" id="CHEBI:57856"/>
        <dbReference type="ChEBI" id="CHEBI:59789"/>
        <dbReference type="ChEBI" id="CHEBI:74506"/>
        <dbReference type="ChEBI" id="CHEBI:82748"/>
        <dbReference type="EC" id="2.1.1.199"/>
    </reaction>
</comment>
<dbReference type="GO" id="GO:0070475">
    <property type="term" value="P:rRNA base methylation"/>
    <property type="evidence" value="ECO:0007669"/>
    <property type="project" value="UniProtKB-UniRule"/>
</dbReference>
<evidence type="ECO:0000256" key="3">
    <source>
        <dbReference type="ARBA" id="ARBA00022603"/>
    </source>
</evidence>
<dbReference type="GO" id="GO:0005737">
    <property type="term" value="C:cytoplasm"/>
    <property type="evidence" value="ECO:0007669"/>
    <property type="project" value="UniProtKB-SubCell"/>
</dbReference>
<evidence type="ECO:0000256" key="6">
    <source>
        <dbReference type="HAMAP-Rule" id="MF_01007"/>
    </source>
</evidence>
<dbReference type="AlphaFoldDB" id="A0A955RS64"/>
<dbReference type="GO" id="GO:0071424">
    <property type="term" value="F:rRNA (cytosine-N4-)-methyltransferase activity"/>
    <property type="evidence" value="ECO:0007669"/>
    <property type="project" value="UniProtKB-UniRule"/>
</dbReference>
<accession>A0A955RS64</accession>
<dbReference type="Proteomes" id="UP000751518">
    <property type="component" value="Unassembled WGS sequence"/>
</dbReference>
<feature type="binding site" evidence="6">
    <location>
        <begin position="34"/>
        <end position="36"/>
    </location>
    <ligand>
        <name>S-adenosyl-L-methionine</name>
        <dbReference type="ChEBI" id="CHEBI:59789"/>
    </ligand>
</feature>
<evidence type="ECO:0000256" key="7">
    <source>
        <dbReference type="SAM" id="MobiDB-lite"/>
    </source>
</evidence>
<dbReference type="NCBIfam" id="TIGR00006">
    <property type="entry name" value="16S rRNA (cytosine(1402)-N(4))-methyltransferase RsmH"/>
    <property type="match status" value="1"/>
</dbReference>
<comment type="similarity">
    <text evidence="1 6">Belongs to the methyltransferase superfamily. RsmH family.</text>
</comment>
<dbReference type="InterPro" id="IPR029063">
    <property type="entry name" value="SAM-dependent_MTases_sf"/>
</dbReference>
<dbReference type="Gene3D" id="3.40.50.150">
    <property type="entry name" value="Vaccinia Virus protein VP39"/>
    <property type="match status" value="1"/>
</dbReference>
<proteinExistence type="inferred from homology"/>
<sequence>MEKPKHIPVLLDEVLHFLNVKEGNWYIDATLGGGGHTLQILKNGGHVLALDRDEESIRRTKEHLINEFRDINERLIIVKTSFSEIYNVAQANGLNGVSGILFDLGLSSDQLDDSRRGFSMLHEGELDMRMDASLSVSAADLVNGLSAKEMIELFAKYGEVYRIKLVVDEIVKARAVKPIKTTAELATVVKRAYGWRWQRDIHPATQVFQALRITVNDELNQLRVALEESEKLLLPQGRLVVISFHSLEDRIVKDFIKRSGLDQLVKKPVTASEEEVAQNPRSRSAKLRVGEKDNGK</sequence>
<dbReference type="Gene3D" id="1.10.150.170">
    <property type="entry name" value="Putative methyltransferase TM0872, insert domain"/>
    <property type="match status" value="1"/>
</dbReference>
<feature type="region of interest" description="Disordered" evidence="7">
    <location>
        <begin position="272"/>
        <end position="296"/>
    </location>
</feature>
<reference evidence="8" key="1">
    <citation type="submission" date="2020-04" db="EMBL/GenBank/DDBJ databases">
        <authorList>
            <person name="Zhang T."/>
        </authorList>
    </citation>
    <scope>NUCLEOTIDE SEQUENCE</scope>
    <source>
        <strain evidence="8">HKST-UBA03</strain>
    </source>
</reference>
<dbReference type="SUPFAM" id="SSF53335">
    <property type="entry name" value="S-adenosyl-L-methionine-dependent methyltransferases"/>
    <property type="match status" value="1"/>
</dbReference>
<dbReference type="EMBL" id="JAGQKZ010000023">
    <property type="protein sequence ID" value="MCA9392157.1"/>
    <property type="molecule type" value="Genomic_DNA"/>
</dbReference>
<gene>
    <name evidence="6 8" type="primary">rsmH</name>
    <name evidence="8" type="ORF">KC614_03050</name>
</gene>
<evidence type="ECO:0000256" key="1">
    <source>
        <dbReference type="ARBA" id="ARBA00010396"/>
    </source>
</evidence>
<dbReference type="Pfam" id="PF01795">
    <property type="entry name" value="Methyltransf_5"/>
    <property type="match status" value="1"/>
</dbReference>
<keyword evidence="6" id="KW-0963">Cytoplasm</keyword>
<evidence type="ECO:0000256" key="2">
    <source>
        <dbReference type="ARBA" id="ARBA00022552"/>
    </source>
</evidence>
<keyword evidence="2 6" id="KW-0698">rRNA processing</keyword>
<name>A0A955RS64_UNCKA</name>
<organism evidence="8 9">
    <name type="scientific">candidate division WWE3 bacterium</name>
    <dbReference type="NCBI Taxonomy" id="2053526"/>
    <lineage>
        <taxon>Bacteria</taxon>
        <taxon>Katanobacteria</taxon>
    </lineage>
</organism>
<keyword evidence="3 6" id="KW-0489">Methyltransferase</keyword>
<dbReference type="PIRSF" id="PIRSF004486">
    <property type="entry name" value="MraW"/>
    <property type="match status" value="1"/>
</dbReference>
<feature type="binding site" evidence="6">
    <location>
        <position position="51"/>
    </location>
    <ligand>
        <name>S-adenosyl-L-methionine</name>
        <dbReference type="ChEBI" id="CHEBI:59789"/>
    </ligand>
</feature>
<keyword evidence="5 6" id="KW-0949">S-adenosyl-L-methionine</keyword>
<comment type="subcellular location">
    <subcellularLocation>
        <location evidence="6">Cytoplasm</location>
    </subcellularLocation>
</comment>